<name>A0A919R5T7_9ACTN</name>
<dbReference type="Pfam" id="PF00440">
    <property type="entry name" value="TetR_N"/>
    <property type="match status" value="1"/>
</dbReference>
<dbReference type="GO" id="GO:0045892">
    <property type="term" value="P:negative regulation of DNA-templated transcription"/>
    <property type="evidence" value="ECO:0007669"/>
    <property type="project" value="InterPro"/>
</dbReference>
<protein>
    <submittedName>
        <fullName evidence="7">TetR family transcriptional regulator</fullName>
    </submittedName>
</protein>
<evidence type="ECO:0000256" key="5">
    <source>
        <dbReference type="SAM" id="MobiDB-lite"/>
    </source>
</evidence>
<reference evidence="7" key="1">
    <citation type="submission" date="2021-01" db="EMBL/GenBank/DDBJ databases">
        <title>Whole genome shotgun sequence of Sphaerisporangium rufum NBRC 109079.</title>
        <authorList>
            <person name="Komaki H."/>
            <person name="Tamura T."/>
        </authorList>
    </citation>
    <scope>NUCLEOTIDE SEQUENCE</scope>
    <source>
        <strain evidence="7">NBRC 109079</strain>
    </source>
</reference>
<dbReference type="Proteomes" id="UP000655287">
    <property type="component" value="Unassembled WGS sequence"/>
</dbReference>
<dbReference type="SUPFAM" id="SSF46689">
    <property type="entry name" value="Homeodomain-like"/>
    <property type="match status" value="1"/>
</dbReference>
<evidence type="ECO:0000256" key="3">
    <source>
        <dbReference type="ARBA" id="ARBA00023163"/>
    </source>
</evidence>
<dbReference type="PANTHER" id="PTHR30055">
    <property type="entry name" value="HTH-TYPE TRANSCRIPTIONAL REGULATOR RUTR"/>
    <property type="match status" value="1"/>
</dbReference>
<sequence>MPPTSPTPPASPTPPVPTGTDRSGAGDPARTLELLWRTPGARPAGRGPRQGLTVEEVVAAAIAVADAEGLAALTMRRVAQRLGVGAMSLYTYVPGKAELLDLMLDTVFGQVPRPALSALPWRERVRAVADANMAMYRQHPWMLSVATGRPPLGPGLIAKYDHELSALDGLGLHDVEMDDALTYLLGFVQASARLAADARAATGQGALSDEQWWAIAGPLLARVYDAERHPIATRVGAAAGAAHNAAVDPGHAYRFGLERVLDGLGVLIDRRAAGPA</sequence>
<keyword evidence="2 4" id="KW-0238">DNA-binding</keyword>
<evidence type="ECO:0000313" key="7">
    <source>
        <dbReference type="EMBL" id="GII78931.1"/>
    </source>
</evidence>
<dbReference type="AlphaFoldDB" id="A0A919R5T7"/>
<dbReference type="Gene3D" id="1.10.10.60">
    <property type="entry name" value="Homeodomain-like"/>
    <property type="match status" value="1"/>
</dbReference>
<comment type="caution">
    <text evidence="7">The sequence shown here is derived from an EMBL/GenBank/DDBJ whole genome shotgun (WGS) entry which is preliminary data.</text>
</comment>
<evidence type="ECO:0000256" key="4">
    <source>
        <dbReference type="PROSITE-ProRule" id="PRU00335"/>
    </source>
</evidence>
<evidence type="ECO:0000256" key="1">
    <source>
        <dbReference type="ARBA" id="ARBA00023015"/>
    </source>
</evidence>
<evidence type="ECO:0000256" key="2">
    <source>
        <dbReference type="ARBA" id="ARBA00023125"/>
    </source>
</evidence>
<evidence type="ECO:0000313" key="8">
    <source>
        <dbReference type="Proteomes" id="UP000655287"/>
    </source>
</evidence>
<dbReference type="InterPro" id="IPR001647">
    <property type="entry name" value="HTH_TetR"/>
</dbReference>
<keyword evidence="3" id="KW-0804">Transcription</keyword>
<evidence type="ECO:0000259" key="6">
    <source>
        <dbReference type="PROSITE" id="PS50977"/>
    </source>
</evidence>
<dbReference type="InterPro" id="IPR009057">
    <property type="entry name" value="Homeodomain-like_sf"/>
</dbReference>
<dbReference type="PROSITE" id="PS50977">
    <property type="entry name" value="HTH_TETR_2"/>
    <property type="match status" value="1"/>
</dbReference>
<dbReference type="GO" id="GO:0003700">
    <property type="term" value="F:DNA-binding transcription factor activity"/>
    <property type="evidence" value="ECO:0007669"/>
    <property type="project" value="TreeGrafter"/>
</dbReference>
<keyword evidence="1" id="KW-0805">Transcription regulation</keyword>
<dbReference type="GO" id="GO:0000976">
    <property type="term" value="F:transcription cis-regulatory region binding"/>
    <property type="evidence" value="ECO:0007669"/>
    <property type="project" value="TreeGrafter"/>
</dbReference>
<feature type="domain" description="HTH tetR-type" evidence="6">
    <location>
        <begin position="51"/>
        <end position="111"/>
    </location>
</feature>
<dbReference type="EMBL" id="BOOU01000053">
    <property type="protein sequence ID" value="GII78931.1"/>
    <property type="molecule type" value="Genomic_DNA"/>
</dbReference>
<dbReference type="Gene3D" id="1.10.357.10">
    <property type="entry name" value="Tetracycline Repressor, domain 2"/>
    <property type="match status" value="1"/>
</dbReference>
<dbReference type="InterPro" id="IPR050109">
    <property type="entry name" value="HTH-type_TetR-like_transc_reg"/>
</dbReference>
<dbReference type="Pfam" id="PF02909">
    <property type="entry name" value="TetR_C_1"/>
    <property type="match status" value="1"/>
</dbReference>
<dbReference type="SUPFAM" id="SSF48498">
    <property type="entry name" value="Tetracyclin repressor-like, C-terminal domain"/>
    <property type="match status" value="1"/>
</dbReference>
<keyword evidence="8" id="KW-1185">Reference proteome</keyword>
<dbReference type="RefSeq" id="WP_239137564.1">
    <property type="nucleotide sequence ID" value="NZ_BOOU01000053.1"/>
</dbReference>
<gene>
    <name evidence="7" type="ORF">Sru01_39130</name>
</gene>
<feature type="compositionally biased region" description="Pro residues" evidence="5">
    <location>
        <begin position="1"/>
        <end position="17"/>
    </location>
</feature>
<feature type="region of interest" description="Disordered" evidence="5">
    <location>
        <begin position="1"/>
        <end position="27"/>
    </location>
</feature>
<organism evidence="7 8">
    <name type="scientific">Sphaerisporangium rufum</name>
    <dbReference type="NCBI Taxonomy" id="1381558"/>
    <lineage>
        <taxon>Bacteria</taxon>
        <taxon>Bacillati</taxon>
        <taxon>Actinomycetota</taxon>
        <taxon>Actinomycetes</taxon>
        <taxon>Streptosporangiales</taxon>
        <taxon>Streptosporangiaceae</taxon>
        <taxon>Sphaerisporangium</taxon>
    </lineage>
</organism>
<proteinExistence type="predicted"/>
<feature type="DNA-binding region" description="H-T-H motif" evidence="4">
    <location>
        <begin position="74"/>
        <end position="93"/>
    </location>
</feature>
<dbReference type="PANTHER" id="PTHR30055:SF151">
    <property type="entry name" value="TRANSCRIPTIONAL REGULATORY PROTEIN"/>
    <property type="match status" value="1"/>
</dbReference>
<accession>A0A919R5T7</accession>
<dbReference type="InterPro" id="IPR036271">
    <property type="entry name" value="Tet_transcr_reg_TetR-rel_C_sf"/>
</dbReference>
<dbReference type="InterPro" id="IPR004111">
    <property type="entry name" value="Repressor_TetR_C"/>
</dbReference>